<dbReference type="GO" id="GO:0005840">
    <property type="term" value="C:ribosome"/>
    <property type="evidence" value="ECO:0007669"/>
    <property type="project" value="TreeGrafter"/>
</dbReference>
<name>A0A143WVT8_9ENTR</name>
<accession>A0A143WVT8</accession>
<sequence>MKITQLLPCRPYLLRAFYEWLLDNQLTPHLLVDITVDRVMVPIEFARNGQIVLNVAPHAVANLALDNDEVRFHASFGGIPRQVIVPIPALLAIYASENGAGMMFEPESASEQQALSVISSSDRSADTQAEAYEEDEQQLTPPRASQPLLRLVK</sequence>
<proteinExistence type="predicted"/>
<keyword evidence="3" id="KW-1185">Reference proteome</keyword>
<dbReference type="OrthoDB" id="9797358at2"/>
<dbReference type="KEGG" id="hed:TPER_HE00083"/>
<feature type="region of interest" description="Disordered" evidence="1">
    <location>
        <begin position="115"/>
        <end position="153"/>
    </location>
</feature>
<evidence type="ECO:0000256" key="1">
    <source>
        <dbReference type="SAM" id="MobiDB-lite"/>
    </source>
</evidence>
<dbReference type="NCBIfam" id="NF008769">
    <property type="entry name" value="PRK11798.2-5"/>
    <property type="match status" value="1"/>
</dbReference>
<dbReference type="InterPro" id="IPR007481">
    <property type="entry name" value="SspB"/>
</dbReference>
<dbReference type="Gene3D" id="2.30.30.220">
    <property type="entry name" value="SspB-like"/>
    <property type="match status" value="1"/>
</dbReference>
<evidence type="ECO:0000313" key="2">
    <source>
        <dbReference type="EMBL" id="CUX97034.1"/>
    </source>
</evidence>
<dbReference type="PANTHER" id="PTHR37486:SF1">
    <property type="entry name" value="STRINGENT STARVATION PROTEIN B"/>
    <property type="match status" value="1"/>
</dbReference>
<dbReference type="InterPro" id="IPR036760">
    <property type="entry name" value="SspB-like_sf"/>
</dbReference>
<dbReference type="GO" id="GO:0045732">
    <property type="term" value="P:positive regulation of protein catabolic process"/>
    <property type="evidence" value="ECO:0007669"/>
    <property type="project" value="TreeGrafter"/>
</dbReference>
<dbReference type="NCBIfam" id="NF008763">
    <property type="entry name" value="PRK11798.1-2"/>
    <property type="match status" value="1"/>
</dbReference>
<organism evidence="2 3">
    <name type="scientific">Candidatus Hoaglandella endobia</name>
    <dbReference type="NCBI Taxonomy" id="1778263"/>
    <lineage>
        <taxon>Bacteria</taxon>
        <taxon>Pseudomonadati</taxon>
        <taxon>Pseudomonadota</taxon>
        <taxon>Gammaproteobacteria</taxon>
        <taxon>Enterobacterales</taxon>
        <taxon>Enterobacteriaceae</taxon>
        <taxon>Candidatus Hoaglandella</taxon>
    </lineage>
</organism>
<dbReference type="PIRSF" id="PIRSF005276">
    <property type="entry name" value="SspB"/>
    <property type="match status" value="1"/>
</dbReference>
<dbReference type="PATRIC" id="fig|1778263.3.peg.89"/>
<evidence type="ECO:0000313" key="3">
    <source>
        <dbReference type="Proteomes" id="UP000095477"/>
    </source>
</evidence>
<dbReference type="PANTHER" id="PTHR37486">
    <property type="entry name" value="STRINGENT STARVATION PROTEIN B"/>
    <property type="match status" value="1"/>
</dbReference>
<dbReference type="AlphaFoldDB" id="A0A143WVT8"/>
<dbReference type="SUPFAM" id="SSF101738">
    <property type="entry name" value="SspB-like"/>
    <property type="match status" value="1"/>
</dbReference>
<reference evidence="3" key="1">
    <citation type="submission" date="2016-01" db="EMBL/GenBank/DDBJ databases">
        <authorList>
            <person name="Husnik F."/>
        </authorList>
    </citation>
    <scope>NUCLEOTIDE SEQUENCE [LARGE SCALE GENOMIC DNA]</scope>
</reference>
<dbReference type="EMBL" id="LN999835">
    <property type="protein sequence ID" value="CUX97034.1"/>
    <property type="molecule type" value="Genomic_DNA"/>
</dbReference>
<dbReference type="NCBIfam" id="NF008762">
    <property type="entry name" value="PRK11798.1-1"/>
    <property type="match status" value="1"/>
</dbReference>
<protein>
    <submittedName>
        <fullName evidence="2">Stringent starvation protein B</fullName>
    </submittedName>
</protein>
<dbReference type="Proteomes" id="UP000095477">
    <property type="component" value="Chromosome I"/>
</dbReference>
<dbReference type="STRING" id="1778263.TPER_HE00083"/>
<dbReference type="GO" id="GO:0005829">
    <property type="term" value="C:cytosol"/>
    <property type="evidence" value="ECO:0007669"/>
    <property type="project" value="TreeGrafter"/>
</dbReference>
<gene>
    <name evidence="2" type="primary">sspB</name>
    <name evidence="2" type="ORF">TPER_HE00083</name>
</gene>
<dbReference type="Pfam" id="PF04386">
    <property type="entry name" value="SspB"/>
    <property type="match status" value="1"/>
</dbReference>
<dbReference type="RefSeq" id="WP_067567421.1">
    <property type="nucleotide sequence ID" value="NZ_LN999835.1"/>
</dbReference>